<accession>A0A073KF36</accession>
<dbReference type="InterPro" id="IPR016181">
    <property type="entry name" value="Acyl_CoA_acyltransferase"/>
</dbReference>
<comment type="caution">
    <text evidence="2">The sequence shown here is derived from an EMBL/GenBank/DDBJ whole genome shotgun (WGS) entry which is preliminary data.</text>
</comment>
<dbReference type="InterPro" id="IPR000182">
    <property type="entry name" value="GNAT_dom"/>
</dbReference>
<dbReference type="PROSITE" id="PS51186">
    <property type="entry name" value="GNAT"/>
    <property type="match status" value="1"/>
</dbReference>
<dbReference type="Proteomes" id="UP000027778">
    <property type="component" value="Unassembled WGS sequence"/>
</dbReference>
<dbReference type="GO" id="GO:0016747">
    <property type="term" value="F:acyltransferase activity, transferring groups other than amino-acyl groups"/>
    <property type="evidence" value="ECO:0007669"/>
    <property type="project" value="InterPro"/>
</dbReference>
<evidence type="ECO:0000259" key="1">
    <source>
        <dbReference type="PROSITE" id="PS51186"/>
    </source>
</evidence>
<dbReference type="SUPFAM" id="SSF55729">
    <property type="entry name" value="Acyl-CoA N-acyltransferases (Nat)"/>
    <property type="match status" value="1"/>
</dbReference>
<name>A0A073KF36_9BACI</name>
<feature type="domain" description="N-acetyltransferase" evidence="1">
    <location>
        <begin position="1"/>
        <end position="157"/>
    </location>
</feature>
<protein>
    <submittedName>
        <fullName evidence="2">Acetyltransferase</fullName>
    </submittedName>
</protein>
<keyword evidence="3" id="KW-1185">Reference proteome</keyword>
<dbReference type="RefSeq" id="WP_033672992.1">
    <property type="nucleotide sequence ID" value="NZ_JOTM01000002.1"/>
</dbReference>
<sequence length="161" mass="18231">MNIHKLTETEAKEINTWKYEEPYSLYSFSGSEETIEELLDGTYYGCCNVHGELIGYFCFGRNAQVPGGRNAKVYIGEDTVDIGLGMKPELTGKGMGSSFLKAGMDVAKEKFQPQKIRLSVASFNTRAITLYEQLGFIAETTFDNRGREFILMKYSCRERKN</sequence>
<evidence type="ECO:0000313" key="3">
    <source>
        <dbReference type="Proteomes" id="UP000027778"/>
    </source>
</evidence>
<dbReference type="eggNOG" id="COG1670">
    <property type="taxonomic scope" value="Bacteria"/>
</dbReference>
<evidence type="ECO:0000313" key="2">
    <source>
        <dbReference type="EMBL" id="KEK25195.1"/>
    </source>
</evidence>
<proteinExistence type="predicted"/>
<organism evidence="2 3">
    <name type="scientific">Bacillus gaemokensis</name>
    <dbReference type="NCBI Taxonomy" id="574375"/>
    <lineage>
        <taxon>Bacteria</taxon>
        <taxon>Bacillati</taxon>
        <taxon>Bacillota</taxon>
        <taxon>Bacilli</taxon>
        <taxon>Bacillales</taxon>
        <taxon>Bacillaceae</taxon>
        <taxon>Bacillus</taxon>
        <taxon>Bacillus cereus group</taxon>
    </lineage>
</organism>
<gene>
    <name evidence="2" type="ORF">BAGA_11205</name>
</gene>
<dbReference type="OrthoDB" id="423921at2"/>
<dbReference type="EMBL" id="JOTM01000002">
    <property type="protein sequence ID" value="KEK25195.1"/>
    <property type="molecule type" value="Genomic_DNA"/>
</dbReference>
<reference evidence="2 3" key="1">
    <citation type="submission" date="2014-06" db="EMBL/GenBank/DDBJ databases">
        <title>Draft genome sequence of Bacillus gaemokensis JCM 15801 (MCCC 1A00707).</title>
        <authorList>
            <person name="Lai Q."/>
            <person name="Liu Y."/>
            <person name="Shao Z."/>
        </authorList>
    </citation>
    <scope>NUCLEOTIDE SEQUENCE [LARGE SCALE GENOMIC DNA]</scope>
    <source>
        <strain evidence="2 3">JCM 15801</strain>
    </source>
</reference>
<keyword evidence="2" id="KW-0808">Transferase</keyword>
<dbReference type="Pfam" id="PF00583">
    <property type="entry name" value="Acetyltransf_1"/>
    <property type="match status" value="1"/>
</dbReference>
<dbReference type="AlphaFoldDB" id="A0A073KF36"/>
<dbReference type="Gene3D" id="3.40.630.30">
    <property type="match status" value="1"/>
</dbReference>
<dbReference type="STRING" id="574375.AZF08_08125"/>